<proteinExistence type="predicted"/>
<evidence type="ECO:0000313" key="2">
    <source>
        <dbReference type="Proteomes" id="UP000238274"/>
    </source>
</evidence>
<dbReference type="EMBL" id="PKSM01000230">
    <property type="protein sequence ID" value="POW01512.1"/>
    <property type="molecule type" value="Genomic_DNA"/>
</dbReference>
<dbReference type="VEuPathDB" id="FungiDB:PSTT_07746"/>
<protein>
    <submittedName>
        <fullName evidence="1">Uncharacterized protein</fullName>
    </submittedName>
</protein>
<accession>A0A2S4UW59</accession>
<comment type="caution">
    <text evidence="1">The sequence shown here is derived from an EMBL/GenBank/DDBJ whole genome shotgun (WGS) entry which is preliminary data.</text>
</comment>
<evidence type="ECO:0000313" key="1">
    <source>
        <dbReference type="EMBL" id="POW01512.1"/>
    </source>
</evidence>
<dbReference type="Proteomes" id="UP000238274">
    <property type="component" value="Unassembled WGS sequence"/>
</dbReference>
<name>A0A2S4UW59_9BASI</name>
<sequence>MDAWDADVLDAQFNSHRVPFRPPAIADIPENQQLRQQADVVIEGFRRLIAQCEFHSPTFQLRSRSRSTSLSVGRKKSELQVILKCWRDNLDGIDYSIKSNSQSGASARYNSRGSHAARCSIITNIQIIKAVFDKLSREGIHRPQARLSTAMSSHQLMLLNGLVHGIYQDIWSLMTEMRETIMPRGRPLIN</sequence>
<reference evidence="1 2" key="1">
    <citation type="submission" date="2017-12" db="EMBL/GenBank/DDBJ databases">
        <title>Gene loss provides genomic basis for host adaptation in cereal stripe rust fungi.</title>
        <authorList>
            <person name="Xia C."/>
        </authorList>
    </citation>
    <scope>NUCLEOTIDE SEQUENCE [LARGE SCALE GENOMIC DNA]</scope>
    <source>
        <strain evidence="1 2">93TX-2</strain>
    </source>
</reference>
<organism evidence="1 2">
    <name type="scientific">Puccinia striiformis</name>
    <dbReference type="NCBI Taxonomy" id="27350"/>
    <lineage>
        <taxon>Eukaryota</taxon>
        <taxon>Fungi</taxon>
        <taxon>Dikarya</taxon>
        <taxon>Basidiomycota</taxon>
        <taxon>Pucciniomycotina</taxon>
        <taxon>Pucciniomycetes</taxon>
        <taxon>Pucciniales</taxon>
        <taxon>Pucciniaceae</taxon>
        <taxon>Puccinia</taxon>
    </lineage>
</organism>
<dbReference type="AlphaFoldDB" id="A0A2S4UW59"/>
<reference evidence="2" key="2">
    <citation type="journal article" date="2018" name="BMC Genomics">
        <title>Genomic insights into host adaptation between the wheat stripe rust pathogen (Puccinia striiformis f. sp. tritici) and the barley stripe rust pathogen (Puccinia striiformis f. sp. hordei).</title>
        <authorList>
            <person name="Xia C."/>
            <person name="Wang M."/>
            <person name="Yin C."/>
            <person name="Cornejo O.E."/>
            <person name="Hulbert S.H."/>
            <person name="Chen X."/>
        </authorList>
    </citation>
    <scope>NUCLEOTIDE SEQUENCE [LARGE SCALE GENOMIC DNA]</scope>
    <source>
        <strain evidence="2">93TX-2</strain>
    </source>
</reference>
<dbReference type="VEuPathDB" id="FungiDB:PSHT_12507"/>
<keyword evidence="2" id="KW-1185">Reference proteome</keyword>
<reference evidence="2" key="3">
    <citation type="journal article" date="2018" name="Mol. Plant Microbe Interact.">
        <title>Genome sequence resources for the wheat stripe rust pathogen (Puccinia striiformis f. sp. tritici) and the barley stripe rust pathogen (Puccinia striiformis f. sp. hordei).</title>
        <authorList>
            <person name="Xia C."/>
            <person name="Wang M."/>
            <person name="Yin C."/>
            <person name="Cornejo O.E."/>
            <person name="Hulbert S.H."/>
            <person name="Chen X."/>
        </authorList>
    </citation>
    <scope>NUCLEOTIDE SEQUENCE [LARGE SCALE GENOMIC DNA]</scope>
    <source>
        <strain evidence="2">93TX-2</strain>
    </source>
</reference>
<feature type="non-terminal residue" evidence="1">
    <location>
        <position position="190"/>
    </location>
</feature>
<gene>
    <name evidence="1" type="ORF">PSHT_12507</name>
</gene>